<evidence type="ECO:0000313" key="2">
    <source>
        <dbReference type="Proteomes" id="UP000272474"/>
    </source>
</evidence>
<name>A0A3A9Z023_9ACTN</name>
<dbReference type="EMBL" id="RBAL01000008">
    <property type="protein sequence ID" value="RKN41339.1"/>
    <property type="molecule type" value="Genomic_DNA"/>
</dbReference>
<sequence length="314" mass="34586">MAALAAMRADATTLTGKHPAHVFRPLSERLNAWEADGIDTALFRDGVKIANRRYAGYGLVKMLPLDRVLVGCESSRAGAFGGFHHPDQGYRHLQMVAIITMYGPLERRTPECPTLALLDLLRAYTHDCLHYGSRRRYVEVAGVPVRTQYGINYRRTSGQSYSAADQQGSHHTRNLGIVMEGACDKEARTITRQTAEQFGITEPSDVLGTLVFRDVTGKLTEEDTGRVVDVPGSEEQTRYVTALSGYEKGVNRRYSHFLEEFAPGEECECHTRLLSAIISGDVGAFGAWLDERHGPGTFAGLFRTPGYFGPGLTA</sequence>
<comment type="caution">
    <text evidence="1">The sequence shown here is derived from an EMBL/GenBank/DDBJ whole genome shotgun (WGS) entry which is preliminary data.</text>
</comment>
<dbReference type="Proteomes" id="UP000272474">
    <property type="component" value="Unassembled WGS sequence"/>
</dbReference>
<evidence type="ECO:0000313" key="1">
    <source>
        <dbReference type="EMBL" id="RKN41339.1"/>
    </source>
</evidence>
<proteinExistence type="predicted"/>
<reference evidence="1 2" key="1">
    <citation type="journal article" date="2014" name="Int. J. Syst. Evol. Microbiol.">
        <title>Streptomyces hoynatensis sp. nov., isolated from deep marine sediment.</title>
        <authorList>
            <person name="Veyisoglu A."/>
            <person name="Sahin N."/>
        </authorList>
    </citation>
    <scope>NUCLEOTIDE SEQUENCE [LARGE SCALE GENOMIC DNA]</scope>
    <source>
        <strain evidence="1 2">KCTC 29097</strain>
    </source>
</reference>
<dbReference type="OrthoDB" id="4084178at2"/>
<gene>
    <name evidence="1" type="ORF">D7294_15665</name>
</gene>
<accession>A0A3A9Z023</accession>
<protein>
    <submittedName>
        <fullName evidence="1">Uncharacterized protein</fullName>
    </submittedName>
</protein>
<dbReference type="AlphaFoldDB" id="A0A3A9Z023"/>
<keyword evidence="2" id="KW-1185">Reference proteome</keyword>
<organism evidence="1 2">
    <name type="scientific">Streptomyces hoynatensis</name>
    <dbReference type="NCBI Taxonomy" id="1141874"/>
    <lineage>
        <taxon>Bacteria</taxon>
        <taxon>Bacillati</taxon>
        <taxon>Actinomycetota</taxon>
        <taxon>Actinomycetes</taxon>
        <taxon>Kitasatosporales</taxon>
        <taxon>Streptomycetaceae</taxon>
        <taxon>Streptomyces</taxon>
    </lineage>
</organism>